<feature type="compositionally biased region" description="Basic and acidic residues" evidence="1">
    <location>
        <begin position="86"/>
        <end position="98"/>
    </location>
</feature>
<gene>
    <name evidence="2" type="ORF">NQ318_009621</name>
</gene>
<proteinExistence type="predicted"/>
<evidence type="ECO:0000313" key="3">
    <source>
        <dbReference type="Proteomes" id="UP001162162"/>
    </source>
</evidence>
<dbReference type="Gene3D" id="2.40.50.140">
    <property type="entry name" value="Nucleic acid-binding proteins"/>
    <property type="match status" value="1"/>
</dbReference>
<dbReference type="AlphaFoldDB" id="A0AAV8Y977"/>
<reference evidence="2" key="1">
    <citation type="journal article" date="2023" name="Insect Mol. Biol.">
        <title>Genome sequencing provides insights into the evolution of gene families encoding plant cell wall-degrading enzymes in longhorned beetles.</title>
        <authorList>
            <person name="Shin N.R."/>
            <person name="Okamura Y."/>
            <person name="Kirsch R."/>
            <person name="Pauchet Y."/>
        </authorList>
    </citation>
    <scope>NUCLEOTIDE SEQUENCE</scope>
    <source>
        <strain evidence="2">AMC_N1</strain>
    </source>
</reference>
<accession>A0AAV8Y977</accession>
<feature type="compositionally biased region" description="Gly residues" evidence="1">
    <location>
        <begin position="123"/>
        <end position="132"/>
    </location>
</feature>
<keyword evidence="3" id="KW-1185">Reference proteome</keyword>
<feature type="region of interest" description="Disordered" evidence="1">
    <location>
        <begin position="1"/>
        <end position="172"/>
    </location>
</feature>
<feature type="compositionally biased region" description="Low complexity" evidence="1">
    <location>
        <begin position="156"/>
        <end position="166"/>
    </location>
</feature>
<comment type="caution">
    <text evidence="2">The sequence shown here is derived from an EMBL/GenBank/DDBJ whole genome shotgun (WGS) entry which is preliminary data.</text>
</comment>
<protein>
    <submittedName>
        <fullName evidence="2">Uncharacterized protein</fullName>
    </submittedName>
</protein>
<organism evidence="2 3">
    <name type="scientific">Aromia moschata</name>
    <dbReference type="NCBI Taxonomy" id="1265417"/>
    <lineage>
        <taxon>Eukaryota</taxon>
        <taxon>Metazoa</taxon>
        <taxon>Ecdysozoa</taxon>
        <taxon>Arthropoda</taxon>
        <taxon>Hexapoda</taxon>
        <taxon>Insecta</taxon>
        <taxon>Pterygota</taxon>
        <taxon>Neoptera</taxon>
        <taxon>Endopterygota</taxon>
        <taxon>Coleoptera</taxon>
        <taxon>Polyphaga</taxon>
        <taxon>Cucujiformia</taxon>
        <taxon>Chrysomeloidea</taxon>
        <taxon>Cerambycidae</taxon>
        <taxon>Cerambycinae</taxon>
        <taxon>Callichromatini</taxon>
        <taxon>Aromia</taxon>
    </lineage>
</organism>
<dbReference type="InterPro" id="IPR012340">
    <property type="entry name" value="NA-bd_OB-fold"/>
</dbReference>
<sequence length="287" mass="31349">MFVQERNNKSIQPSSRITRRKLSASVGDGELVEFSVVVGEKGNEAANVTGPNGEPVRGSPYAADRRRGYRQWYYPRGGRRPSNRRPPRDSQSEGEGKEGLAPGGDAGGPQGPPRRYRPRRGGRGGYAGGGYYRGPYRGPPGDQENGDAPRGRGPPRRFSAETSVAVEAEEDHDLKTARARLESRSVRTGPVDHHAHATAGVVHLVHVAETPNQNLETHSRLLLRSGINNNYLIFANDPENPAPIKTEVMVQCIGDWARESASAEYNHRKQCLSVIALKSITSIIVIC</sequence>
<dbReference type="InterPro" id="IPR050181">
    <property type="entry name" value="Cold_shock_domain"/>
</dbReference>
<dbReference type="PANTHER" id="PTHR11544">
    <property type="entry name" value="COLD SHOCK DOMAIN CONTAINING PROTEINS"/>
    <property type="match status" value="1"/>
</dbReference>
<dbReference type="EMBL" id="JAPWTK010000161">
    <property type="protein sequence ID" value="KAJ8947415.1"/>
    <property type="molecule type" value="Genomic_DNA"/>
</dbReference>
<evidence type="ECO:0000256" key="1">
    <source>
        <dbReference type="SAM" id="MobiDB-lite"/>
    </source>
</evidence>
<name>A0AAV8Y977_9CUCU</name>
<evidence type="ECO:0000313" key="2">
    <source>
        <dbReference type="EMBL" id="KAJ8947415.1"/>
    </source>
</evidence>
<dbReference type="Proteomes" id="UP001162162">
    <property type="component" value="Unassembled WGS sequence"/>
</dbReference>